<dbReference type="OrthoDB" id="5244012at2"/>
<protein>
    <submittedName>
        <fullName evidence="9">Osmoprotectant transport system permease protein</fullName>
    </submittedName>
</protein>
<organism evidence="9 10">
    <name type="scientific">Nocardiopsis flavescens</name>
    <dbReference type="NCBI Taxonomy" id="758803"/>
    <lineage>
        <taxon>Bacteria</taxon>
        <taxon>Bacillati</taxon>
        <taxon>Actinomycetota</taxon>
        <taxon>Actinomycetes</taxon>
        <taxon>Streptosporangiales</taxon>
        <taxon>Nocardiopsidaceae</taxon>
        <taxon>Nocardiopsis</taxon>
    </lineage>
</organism>
<feature type="transmembrane region" description="Helical" evidence="6">
    <location>
        <begin position="93"/>
        <end position="113"/>
    </location>
</feature>
<dbReference type="SUPFAM" id="SSF161098">
    <property type="entry name" value="MetI-like"/>
    <property type="match status" value="1"/>
</dbReference>
<sequence>MNLIEWFADPAHWAGPDGIPRQVLTHLVYCAIAAAVAIVVALPAGLVIGHTGRGAVVVAGLANALRALPTLGLLIAAVLLVSPHVGSQLAFTVPALIVLVVLAIPPILTNAYAGVTAVPPQVRTAAHGIGMRPWQVLLTVELPCALPLVISGVRSASLQLVSTATVAAYVSLGGLGRYIIDGQAQLDYTQMLAGAILVALLAIVVEALLLLLERLVVSPGLTGRLRRLPDPDRAPGAGPDPAPTAAPVAAPASGRAP</sequence>
<feature type="compositionally biased region" description="Low complexity" evidence="7">
    <location>
        <begin position="245"/>
        <end position="257"/>
    </location>
</feature>
<keyword evidence="2 6" id="KW-0813">Transport</keyword>
<feature type="region of interest" description="Disordered" evidence="7">
    <location>
        <begin position="227"/>
        <end position="257"/>
    </location>
</feature>
<dbReference type="PANTHER" id="PTHR30177">
    <property type="entry name" value="GLYCINE BETAINE/L-PROLINE TRANSPORT SYSTEM PERMEASE PROTEIN PROW"/>
    <property type="match status" value="1"/>
</dbReference>
<evidence type="ECO:0000256" key="2">
    <source>
        <dbReference type="ARBA" id="ARBA00022448"/>
    </source>
</evidence>
<keyword evidence="4 6" id="KW-1133">Transmembrane helix</keyword>
<evidence type="ECO:0000256" key="5">
    <source>
        <dbReference type="ARBA" id="ARBA00023136"/>
    </source>
</evidence>
<dbReference type="InterPro" id="IPR000515">
    <property type="entry name" value="MetI-like"/>
</dbReference>
<dbReference type="PANTHER" id="PTHR30177:SF33">
    <property type="entry name" value="POSSIBLE OSMOPROTECTANT (GLYCINE BETAINE_CARNITINE_CHOLINE_L-PROLINE) TRANSPORT INTEGRAL MEMBRANE PROTEIN ABC TRANSPORTER PROZ"/>
    <property type="match status" value="1"/>
</dbReference>
<keyword evidence="5 6" id="KW-0472">Membrane</keyword>
<dbReference type="Pfam" id="PF00528">
    <property type="entry name" value="BPD_transp_1"/>
    <property type="match status" value="1"/>
</dbReference>
<feature type="domain" description="ABC transmembrane type-1" evidence="8">
    <location>
        <begin position="23"/>
        <end position="209"/>
    </location>
</feature>
<gene>
    <name evidence="9" type="ORF">SAMN05421803_1279</name>
</gene>
<dbReference type="Proteomes" id="UP000184452">
    <property type="component" value="Unassembled WGS sequence"/>
</dbReference>
<evidence type="ECO:0000256" key="3">
    <source>
        <dbReference type="ARBA" id="ARBA00022692"/>
    </source>
</evidence>
<dbReference type="GO" id="GO:0055085">
    <property type="term" value="P:transmembrane transport"/>
    <property type="evidence" value="ECO:0007669"/>
    <property type="project" value="InterPro"/>
</dbReference>
<evidence type="ECO:0000313" key="10">
    <source>
        <dbReference type="Proteomes" id="UP000184452"/>
    </source>
</evidence>
<evidence type="ECO:0000256" key="1">
    <source>
        <dbReference type="ARBA" id="ARBA00004141"/>
    </source>
</evidence>
<name>A0A1M6UB38_9ACTN</name>
<dbReference type="STRING" id="758803.SAMN05421803_1279"/>
<evidence type="ECO:0000256" key="7">
    <source>
        <dbReference type="SAM" id="MobiDB-lite"/>
    </source>
</evidence>
<evidence type="ECO:0000313" key="9">
    <source>
        <dbReference type="EMBL" id="SHK66278.1"/>
    </source>
</evidence>
<dbReference type="GO" id="GO:0031460">
    <property type="term" value="P:glycine betaine transport"/>
    <property type="evidence" value="ECO:0007669"/>
    <property type="project" value="TreeGrafter"/>
</dbReference>
<reference evidence="9 10" key="1">
    <citation type="submission" date="2016-11" db="EMBL/GenBank/DDBJ databases">
        <authorList>
            <person name="Jaros S."/>
            <person name="Januszkiewicz K."/>
            <person name="Wedrychowicz H."/>
        </authorList>
    </citation>
    <scope>NUCLEOTIDE SEQUENCE [LARGE SCALE GENOMIC DNA]</scope>
    <source>
        <strain evidence="9 10">CGMCC 4.5723</strain>
    </source>
</reference>
<evidence type="ECO:0000256" key="6">
    <source>
        <dbReference type="RuleBase" id="RU363032"/>
    </source>
</evidence>
<dbReference type="InterPro" id="IPR051204">
    <property type="entry name" value="ABC_transp_perm/SBD"/>
</dbReference>
<feature type="transmembrane region" description="Helical" evidence="6">
    <location>
        <begin position="55"/>
        <end position="81"/>
    </location>
</feature>
<proteinExistence type="inferred from homology"/>
<comment type="similarity">
    <text evidence="6">Belongs to the binding-protein-dependent transport system permease family.</text>
</comment>
<dbReference type="InterPro" id="IPR035906">
    <property type="entry name" value="MetI-like_sf"/>
</dbReference>
<dbReference type="GO" id="GO:0005886">
    <property type="term" value="C:plasma membrane"/>
    <property type="evidence" value="ECO:0007669"/>
    <property type="project" value="UniProtKB-SubCell"/>
</dbReference>
<feature type="transmembrane region" description="Helical" evidence="6">
    <location>
        <begin position="27"/>
        <end position="49"/>
    </location>
</feature>
<keyword evidence="3 6" id="KW-0812">Transmembrane</keyword>
<dbReference type="Gene3D" id="1.10.3720.10">
    <property type="entry name" value="MetI-like"/>
    <property type="match status" value="1"/>
</dbReference>
<dbReference type="RefSeq" id="WP_073383587.1">
    <property type="nucleotide sequence ID" value="NZ_FQZK01000027.1"/>
</dbReference>
<dbReference type="CDD" id="cd06261">
    <property type="entry name" value="TM_PBP2"/>
    <property type="match status" value="1"/>
</dbReference>
<accession>A0A1M6UB38</accession>
<dbReference type="EMBL" id="FQZK01000027">
    <property type="protein sequence ID" value="SHK66278.1"/>
    <property type="molecule type" value="Genomic_DNA"/>
</dbReference>
<keyword evidence="10" id="KW-1185">Reference proteome</keyword>
<evidence type="ECO:0000259" key="8">
    <source>
        <dbReference type="PROSITE" id="PS50928"/>
    </source>
</evidence>
<evidence type="ECO:0000256" key="4">
    <source>
        <dbReference type="ARBA" id="ARBA00022989"/>
    </source>
</evidence>
<dbReference type="PROSITE" id="PS50928">
    <property type="entry name" value="ABC_TM1"/>
    <property type="match status" value="1"/>
</dbReference>
<comment type="subcellular location">
    <subcellularLocation>
        <location evidence="6">Cell membrane</location>
        <topology evidence="6">Multi-pass membrane protein</topology>
    </subcellularLocation>
    <subcellularLocation>
        <location evidence="1">Membrane</location>
        <topology evidence="1">Multi-pass membrane protein</topology>
    </subcellularLocation>
</comment>
<dbReference type="AlphaFoldDB" id="A0A1M6UB38"/>
<feature type="transmembrane region" description="Helical" evidence="6">
    <location>
        <begin position="192"/>
        <end position="217"/>
    </location>
</feature>
<feature type="transmembrane region" description="Helical" evidence="6">
    <location>
        <begin position="160"/>
        <end position="180"/>
    </location>
</feature>